<dbReference type="Gene3D" id="3.10.20.80">
    <property type="entry name" value="Translation initiation factor 3 (IF-3), N-terminal domain"/>
    <property type="match status" value="1"/>
</dbReference>
<gene>
    <name evidence="6" type="ORF">AYI68_g510</name>
</gene>
<evidence type="ECO:0000259" key="5">
    <source>
        <dbReference type="Pfam" id="PF05198"/>
    </source>
</evidence>
<protein>
    <submittedName>
        <fullName evidence="6">Translation initiation factor IF-3</fullName>
    </submittedName>
</protein>
<dbReference type="Proteomes" id="UP000187455">
    <property type="component" value="Unassembled WGS sequence"/>
</dbReference>
<keyword evidence="3" id="KW-0648">Protein biosynthesis</keyword>
<evidence type="ECO:0000256" key="2">
    <source>
        <dbReference type="ARBA" id="ARBA00022540"/>
    </source>
</evidence>
<dbReference type="AlphaFoldDB" id="A0A1R0H850"/>
<dbReference type="InterPro" id="IPR019814">
    <property type="entry name" value="Translation_initiation_fac_3_N"/>
</dbReference>
<dbReference type="Gene3D" id="3.30.110.10">
    <property type="entry name" value="Translation initiation factor 3 (IF-3), C-terminal domain"/>
    <property type="match status" value="1"/>
</dbReference>
<evidence type="ECO:0000256" key="3">
    <source>
        <dbReference type="ARBA" id="ARBA00022917"/>
    </source>
</evidence>
<dbReference type="SUPFAM" id="SSF54364">
    <property type="entry name" value="Translation initiation factor IF3, N-terminal domain"/>
    <property type="match status" value="1"/>
</dbReference>
<dbReference type="STRING" id="133383.A0A1R0H850"/>
<keyword evidence="7" id="KW-1185">Reference proteome</keyword>
<dbReference type="GO" id="GO:0043022">
    <property type="term" value="F:ribosome binding"/>
    <property type="evidence" value="ECO:0007669"/>
    <property type="project" value="TreeGrafter"/>
</dbReference>
<dbReference type="SUPFAM" id="SSF55200">
    <property type="entry name" value="Translation initiation factor IF3, C-terminal domain"/>
    <property type="match status" value="1"/>
</dbReference>
<evidence type="ECO:0000313" key="6">
    <source>
        <dbReference type="EMBL" id="OLY85303.1"/>
    </source>
</evidence>
<dbReference type="PANTHER" id="PTHR10938:SF0">
    <property type="entry name" value="TRANSLATION INITIATION FACTOR IF-3, MITOCHONDRIAL"/>
    <property type="match status" value="1"/>
</dbReference>
<feature type="domain" description="Translation initiation factor 3 C-terminal" evidence="4">
    <location>
        <begin position="185"/>
        <end position="267"/>
    </location>
</feature>
<dbReference type="Pfam" id="PF05198">
    <property type="entry name" value="IF3_N"/>
    <property type="match status" value="1"/>
</dbReference>
<dbReference type="InterPro" id="IPR019815">
    <property type="entry name" value="Translation_initiation_fac_3_C"/>
</dbReference>
<reference evidence="6 7" key="1">
    <citation type="journal article" date="2016" name="Mol. Biol. Evol.">
        <title>Genome-Wide Survey of Gut Fungi (Harpellales) Reveals the First Horizontally Transferred Ubiquitin Gene from a Mosquito Host.</title>
        <authorList>
            <person name="Wang Y."/>
            <person name="White M.M."/>
            <person name="Kvist S."/>
            <person name="Moncalvo J.M."/>
        </authorList>
    </citation>
    <scope>NUCLEOTIDE SEQUENCE [LARGE SCALE GENOMIC DNA]</scope>
    <source>
        <strain evidence="6 7">ALG-7-W6</strain>
    </source>
</reference>
<proteinExistence type="inferred from homology"/>
<comment type="caution">
    <text evidence="6">The sequence shown here is derived from an EMBL/GenBank/DDBJ whole genome shotgun (WGS) entry which is preliminary data.</text>
</comment>
<dbReference type="InterPro" id="IPR036788">
    <property type="entry name" value="T_IF-3_C_sf"/>
</dbReference>
<dbReference type="GO" id="GO:0070124">
    <property type="term" value="P:mitochondrial translational initiation"/>
    <property type="evidence" value="ECO:0007669"/>
    <property type="project" value="TreeGrafter"/>
</dbReference>
<dbReference type="GO" id="GO:0032790">
    <property type="term" value="P:ribosome disassembly"/>
    <property type="evidence" value="ECO:0007669"/>
    <property type="project" value="TreeGrafter"/>
</dbReference>
<dbReference type="Pfam" id="PF00707">
    <property type="entry name" value="IF3_C"/>
    <property type="match status" value="1"/>
</dbReference>
<evidence type="ECO:0000259" key="4">
    <source>
        <dbReference type="Pfam" id="PF00707"/>
    </source>
</evidence>
<feature type="domain" description="Translation initiation factor 3 N-terminal" evidence="5">
    <location>
        <begin position="101"/>
        <end position="168"/>
    </location>
</feature>
<dbReference type="OrthoDB" id="21573at2759"/>
<evidence type="ECO:0000256" key="1">
    <source>
        <dbReference type="ARBA" id="ARBA00005439"/>
    </source>
</evidence>
<dbReference type="PANTHER" id="PTHR10938">
    <property type="entry name" value="TRANSLATION INITIATION FACTOR IF-3"/>
    <property type="match status" value="1"/>
</dbReference>
<dbReference type="GO" id="GO:0003743">
    <property type="term" value="F:translation initiation factor activity"/>
    <property type="evidence" value="ECO:0007669"/>
    <property type="project" value="UniProtKB-KW"/>
</dbReference>
<sequence length="272" mass="30872">MPSIICIKYPGVDIANSTPRIFRGALNFFTSKEIKTKSRPTLEKTFTSSFASQNHHHFLKSSNFLATTALRSNIRFKRLNIKSIIRFKSTSPQLQQRPLRNEEIRGDFIKLIDQDGKMIEAPVRLSDILLRLDRSKHVLQVVDPNSNPMLCRVFSKQYLYEREKQAKKSNVAKSPDSGKRRVGAVKLKNLQISANIGTHDLGVKLSRLEEFLKAGHRVQVKILRNSRNARLNDNTELLLETVMDKCSVISTVVSEPTKENNGVSVLFQGKQA</sequence>
<dbReference type="GO" id="GO:0005739">
    <property type="term" value="C:mitochondrion"/>
    <property type="evidence" value="ECO:0007669"/>
    <property type="project" value="TreeGrafter"/>
</dbReference>
<dbReference type="EMBL" id="LSSL01000161">
    <property type="protein sequence ID" value="OLY85303.1"/>
    <property type="molecule type" value="Genomic_DNA"/>
</dbReference>
<dbReference type="InterPro" id="IPR036787">
    <property type="entry name" value="T_IF-3_N_sf"/>
</dbReference>
<comment type="similarity">
    <text evidence="1">Belongs to the IF-3 family.</text>
</comment>
<name>A0A1R0H850_9FUNG</name>
<keyword evidence="2 6" id="KW-0396">Initiation factor</keyword>
<evidence type="ECO:0000313" key="7">
    <source>
        <dbReference type="Proteomes" id="UP000187455"/>
    </source>
</evidence>
<organism evidence="6 7">
    <name type="scientific">Smittium mucronatum</name>
    <dbReference type="NCBI Taxonomy" id="133383"/>
    <lineage>
        <taxon>Eukaryota</taxon>
        <taxon>Fungi</taxon>
        <taxon>Fungi incertae sedis</taxon>
        <taxon>Zoopagomycota</taxon>
        <taxon>Kickxellomycotina</taxon>
        <taxon>Harpellomycetes</taxon>
        <taxon>Harpellales</taxon>
        <taxon>Legeriomycetaceae</taxon>
        <taxon>Smittium</taxon>
    </lineage>
</organism>
<accession>A0A1R0H850</accession>
<dbReference type="InterPro" id="IPR001288">
    <property type="entry name" value="Translation_initiation_fac_3"/>
</dbReference>